<accession>A0ABP9R7Z2</accession>
<evidence type="ECO:0000256" key="1">
    <source>
        <dbReference type="SAM" id="MobiDB-lite"/>
    </source>
</evidence>
<protein>
    <submittedName>
        <fullName evidence="2">Uncharacterized protein</fullName>
    </submittedName>
</protein>
<feature type="region of interest" description="Disordered" evidence="1">
    <location>
        <begin position="77"/>
        <end position="103"/>
    </location>
</feature>
<evidence type="ECO:0000313" key="3">
    <source>
        <dbReference type="Proteomes" id="UP001428817"/>
    </source>
</evidence>
<sequence length="134" mass="14173">MHDYREALVVVAGGEVGQPHRATCGGGTAARFLGRTDDRRVRRLVVLDPLGGGLGSALAGRHQLIPDQVTRGGGLAHRSQQLTNRRPVPGLGGLEQRQRPQEDLAQHNARVVGGCVGGGEPTEALQHRDRVGGQ</sequence>
<reference evidence="3" key="1">
    <citation type="journal article" date="2019" name="Int. J. Syst. Evol. Microbiol.">
        <title>The Global Catalogue of Microorganisms (GCM) 10K type strain sequencing project: providing services to taxonomists for standard genome sequencing and annotation.</title>
        <authorList>
            <consortium name="The Broad Institute Genomics Platform"/>
            <consortium name="The Broad Institute Genome Sequencing Center for Infectious Disease"/>
            <person name="Wu L."/>
            <person name="Ma J."/>
        </authorList>
    </citation>
    <scope>NUCLEOTIDE SEQUENCE [LARGE SCALE GENOMIC DNA]</scope>
    <source>
        <strain evidence="3">JCM 18303</strain>
    </source>
</reference>
<keyword evidence="3" id="KW-1185">Reference proteome</keyword>
<dbReference type="Proteomes" id="UP001428817">
    <property type="component" value="Unassembled WGS sequence"/>
</dbReference>
<dbReference type="EMBL" id="BAABJP010000052">
    <property type="protein sequence ID" value="GAA5172879.1"/>
    <property type="molecule type" value="Genomic_DNA"/>
</dbReference>
<gene>
    <name evidence="2" type="ORF">GCM10023321_73410</name>
</gene>
<evidence type="ECO:0000313" key="2">
    <source>
        <dbReference type="EMBL" id="GAA5172879.1"/>
    </source>
</evidence>
<proteinExistence type="predicted"/>
<name>A0ABP9R7Z2_9PSEU</name>
<organism evidence="2 3">
    <name type="scientific">Pseudonocardia eucalypti</name>
    <dbReference type="NCBI Taxonomy" id="648755"/>
    <lineage>
        <taxon>Bacteria</taxon>
        <taxon>Bacillati</taxon>
        <taxon>Actinomycetota</taxon>
        <taxon>Actinomycetes</taxon>
        <taxon>Pseudonocardiales</taxon>
        <taxon>Pseudonocardiaceae</taxon>
        <taxon>Pseudonocardia</taxon>
    </lineage>
</organism>
<comment type="caution">
    <text evidence="2">The sequence shown here is derived from an EMBL/GenBank/DDBJ whole genome shotgun (WGS) entry which is preliminary data.</text>
</comment>